<dbReference type="GeneID" id="78289602"/>
<sequence length="102" mass="12492">MTVKTYQHKLIKPFIKRLRKIVDIVVTQYNKLFREVKQLRKEVFSLKQYINPLEDEVILLRNENRKFRNQLSKLSKILGKDEMKEMLEKPIRKKGKTYDKQR</sequence>
<keyword evidence="2" id="KW-1185">Reference proteome</keyword>
<dbReference type="RefSeq" id="WP_092356886.1">
    <property type="nucleotide sequence ID" value="NZ_CAMTSG010000003.1"/>
</dbReference>
<evidence type="ECO:0000313" key="1">
    <source>
        <dbReference type="EMBL" id="SET87643.1"/>
    </source>
</evidence>
<protein>
    <submittedName>
        <fullName evidence="1">Uncharacterized protein</fullName>
    </submittedName>
</protein>
<accession>A0A1I0HWA3</accession>
<dbReference type="Proteomes" id="UP000198558">
    <property type="component" value="Unassembled WGS sequence"/>
</dbReference>
<proteinExistence type="predicted"/>
<name>A0A1I0HWA3_9FIRM</name>
<reference evidence="2" key="1">
    <citation type="submission" date="2016-10" db="EMBL/GenBank/DDBJ databases">
        <authorList>
            <person name="Varghese N."/>
            <person name="Submissions S."/>
        </authorList>
    </citation>
    <scope>NUCLEOTIDE SEQUENCE [LARGE SCALE GENOMIC DNA]</scope>
    <source>
        <strain evidence="2">DSM 1551</strain>
    </source>
</reference>
<gene>
    <name evidence="1" type="ORF">SAMN04489758_1625</name>
</gene>
<dbReference type="AlphaFoldDB" id="A0A1I0HWA3"/>
<dbReference type="EMBL" id="FOIN01000062">
    <property type="protein sequence ID" value="SET87643.1"/>
    <property type="molecule type" value="Genomic_DNA"/>
</dbReference>
<evidence type="ECO:0000313" key="2">
    <source>
        <dbReference type="Proteomes" id="UP000198558"/>
    </source>
</evidence>
<organism evidence="1 2">
    <name type="scientific">Thomasclavelia cocleata</name>
    <dbReference type="NCBI Taxonomy" id="69824"/>
    <lineage>
        <taxon>Bacteria</taxon>
        <taxon>Bacillati</taxon>
        <taxon>Bacillota</taxon>
        <taxon>Erysipelotrichia</taxon>
        <taxon>Erysipelotrichales</taxon>
        <taxon>Coprobacillaceae</taxon>
        <taxon>Thomasclavelia</taxon>
    </lineage>
</organism>